<evidence type="ECO:0000313" key="2">
    <source>
        <dbReference type="EMBL" id="CAK0837592.1"/>
    </source>
</evidence>
<dbReference type="EMBL" id="CAUYUJ010014164">
    <property type="protein sequence ID" value="CAK0837592.1"/>
    <property type="molecule type" value="Genomic_DNA"/>
</dbReference>
<evidence type="ECO:0000256" key="1">
    <source>
        <dbReference type="SAM" id="MobiDB-lite"/>
    </source>
</evidence>
<keyword evidence="3" id="KW-1185">Reference proteome</keyword>
<feature type="compositionally biased region" description="Low complexity" evidence="1">
    <location>
        <begin position="312"/>
        <end position="326"/>
    </location>
</feature>
<gene>
    <name evidence="2" type="ORF">PCOR1329_LOCUS33737</name>
</gene>
<feature type="compositionally biased region" description="Low complexity" evidence="1">
    <location>
        <begin position="186"/>
        <end position="196"/>
    </location>
</feature>
<dbReference type="Proteomes" id="UP001189429">
    <property type="component" value="Unassembled WGS sequence"/>
</dbReference>
<comment type="caution">
    <text evidence="2">The sequence shown here is derived from an EMBL/GenBank/DDBJ whole genome shotgun (WGS) entry which is preliminary data.</text>
</comment>
<protein>
    <submittedName>
        <fullName evidence="2">Uncharacterized protein</fullName>
    </submittedName>
</protein>
<name>A0ABN9SYK2_9DINO</name>
<organism evidence="2 3">
    <name type="scientific">Prorocentrum cordatum</name>
    <dbReference type="NCBI Taxonomy" id="2364126"/>
    <lineage>
        <taxon>Eukaryota</taxon>
        <taxon>Sar</taxon>
        <taxon>Alveolata</taxon>
        <taxon>Dinophyceae</taxon>
        <taxon>Prorocentrales</taxon>
        <taxon>Prorocentraceae</taxon>
        <taxon>Prorocentrum</taxon>
    </lineage>
</organism>
<feature type="region of interest" description="Disordered" evidence="1">
    <location>
        <begin position="1"/>
        <end position="52"/>
    </location>
</feature>
<feature type="region of interest" description="Disordered" evidence="1">
    <location>
        <begin position="127"/>
        <end position="326"/>
    </location>
</feature>
<reference evidence="2" key="1">
    <citation type="submission" date="2023-10" db="EMBL/GenBank/DDBJ databases">
        <authorList>
            <person name="Chen Y."/>
            <person name="Shah S."/>
            <person name="Dougan E. K."/>
            <person name="Thang M."/>
            <person name="Chan C."/>
        </authorList>
    </citation>
    <scope>NUCLEOTIDE SEQUENCE [LARGE SCALE GENOMIC DNA]</scope>
</reference>
<evidence type="ECO:0000313" key="3">
    <source>
        <dbReference type="Proteomes" id="UP001189429"/>
    </source>
</evidence>
<feature type="compositionally biased region" description="Polar residues" evidence="1">
    <location>
        <begin position="159"/>
        <end position="174"/>
    </location>
</feature>
<accession>A0ABN9SYK2</accession>
<sequence length="326" mass="33483">MPRHLAMQGSARRPEGMHGLSLPGAAFEDTAPDVPVGAMSPCSSSSGEWPVGRAQAGDTVAAADAGMDGPLTRASLRLELQRFVHDPLLAHLKAATGDVLRACGAEAQAQGYLGAALRDALRPCGAEARGRELPGGAGSPAPQPESPRRSASLPASGAGQRSSSFLMMSPQKSGPSPRVSKRAVTPDSPDSAARSPSKGRRASESDANPGRGPGAGERRSSFLMSPRKSGPSGRASRRPVTPDVPAPELPLVRQRASDGDAIPGRGPGAQMAPSRTAPPPPRTQRAEGAAPRSATALSHWRSGPARGAPCGRRASSSWASRSRPLR</sequence>
<proteinExistence type="predicted"/>